<name>A0ABY9GRQ7_9PSED</name>
<keyword evidence="2" id="KW-1185">Reference proteome</keyword>
<proteinExistence type="predicted"/>
<dbReference type="RefSeq" id="WP_305424332.1">
    <property type="nucleotide sequence ID" value="NZ_CP117430.1"/>
</dbReference>
<accession>A0ABY9GRQ7</accession>
<dbReference type="EMBL" id="CP117430">
    <property type="protein sequence ID" value="WLI18394.1"/>
    <property type="molecule type" value="Genomic_DNA"/>
</dbReference>
<evidence type="ECO:0000313" key="1">
    <source>
        <dbReference type="EMBL" id="WLI18394.1"/>
    </source>
</evidence>
<dbReference type="Proteomes" id="UP001230768">
    <property type="component" value="Chromosome"/>
</dbReference>
<protein>
    <submittedName>
        <fullName evidence="1">Uncharacterized protein</fullName>
    </submittedName>
</protein>
<sequence length="135" mass="14542">MNISNQEDWVKCLKDAKEAKGELKVEKDGEETTFPAFRVGDSGLFVTAFFGTGTGGQFTDGVSVNVSKDHLGEEVGPSDGSIIYWKQGQSFSWYEGNLKVSRDDVGNLYFGSLSAKFTGAPVEELIGGIFSVGKV</sequence>
<evidence type="ECO:0000313" key="2">
    <source>
        <dbReference type="Proteomes" id="UP001230768"/>
    </source>
</evidence>
<reference evidence="1 2" key="1">
    <citation type="submission" date="2023-02" db="EMBL/GenBank/DDBJ databases">
        <title>Evolution of Hrp T3SS in non-pathogenic Pseudomonas fluorescens.</title>
        <authorList>
            <person name="Liao K."/>
            <person name="Wei H."/>
            <person name="Gu Y."/>
        </authorList>
    </citation>
    <scope>NUCLEOTIDE SEQUENCE [LARGE SCALE GENOMIC DNA]</scope>
    <source>
        <strain evidence="1 2">FP607</strain>
    </source>
</reference>
<organism evidence="1 2">
    <name type="scientific">Pseudomonas wuhanensis</name>
    <dbReference type="NCBI Taxonomy" id="2954098"/>
    <lineage>
        <taxon>Bacteria</taxon>
        <taxon>Pseudomonadati</taxon>
        <taxon>Pseudomonadota</taxon>
        <taxon>Gammaproteobacteria</taxon>
        <taxon>Pseudomonadales</taxon>
        <taxon>Pseudomonadaceae</taxon>
        <taxon>Pseudomonas</taxon>
    </lineage>
</organism>
<gene>
    <name evidence="1" type="ORF">PSH88_29930</name>
</gene>